<evidence type="ECO:0000313" key="2">
    <source>
        <dbReference type="EMBL" id="QTG03048.1"/>
    </source>
</evidence>
<evidence type="ECO:0000313" key="1">
    <source>
        <dbReference type="EMBL" id="NTF39414.1"/>
    </source>
</evidence>
<protein>
    <submittedName>
        <fullName evidence="2">Uncharacterized protein</fullName>
    </submittedName>
</protein>
<keyword evidence="4" id="KW-1185">Reference proteome</keyword>
<gene>
    <name evidence="1" type="ORF">G6L72_22180</name>
    <name evidence="2" type="ORF">G6M88_22080</name>
</gene>
<evidence type="ECO:0000313" key="3">
    <source>
        <dbReference type="Proteomes" id="UP000663912"/>
    </source>
</evidence>
<reference evidence="2" key="2">
    <citation type="submission" date="2020-02" db="EMBL/GenBank/DDBJ databases">
        <title>Unexpected conservation and global transmission of agrobacterial virulence plasmids.</title>
        <authorList>
            <person name="Weisberg A.J."/>
            <person name="Davis E.W. II"/>
            <person name="Tabima J.R."/>
            <person name="Belcher M.S."/>
            <person name="Miller M."/>
            <person name="Kuo C.-H."/>
            <person name="Loper J.E."/>
            <person name="Grunwald N.J."/>
            <person name="Putnam M.L."/>
            <person name="Chang J.H."/>
        </authorList>
    </citation>
    <scope>NUCLEOTIDE SEQUENCE</scope>
    <source>
        <strain evidence="2">W2/73</strain>
    </source>
</reference>
<dbReference type="RefSeq" id="WP_065699195.1">
    <property type="nucleotide sequence ID" value="NZ_CP049207.1"/>
</dbReference>
<dbReference type="Proteomes" id="UP000663912">
    <property type="component" value="Chromosome 2"/>
</dbReference>
<dbReference type="AlphaFoldDB" id="A0AAE7R6Y1"/>
<accession>A0AAE7R6Y1</accession>
<reference evidence="1 4" key="1">
    <citation type="journal article" date="2020" name="Science">
        <title>Unexpected conservation and global transmission of agrobacterial virulence plasmids.</title>
        <authorList>
            <person name="Weisberg A.J."/>
            <person name="Davis E.W. 2nd"/>
            <person name="Tabima J."/>
            <person name="Belcher M.S."/>
            <person name="Miller M."/>
            <person name="Kuo C.H."/>
            <person name="Loper J.E."/>
            <person name="Grunwald N.J."/>
            <person name="Putnam M.L."/>
            <person name="Chang J.H."/>
        </authorList>
    </citation>
    <scope>NUCLEOTIDE SEQUENCE [LARGE SCALE GENOMIC DNA]</scope>
    <source>
        <strain evidence="1 4">A19/93</strain>
    </source>
</reference>
<sequence length="110" mass="12179">MRPFSLYLSREEPIFTPSQLYNCCSGEREPDWTRFTNLELCGCIDAAEPGSSSTMIEGGITRDKAQFFTIYGRSAEDGCEAITDCLGLLDAEIIALHLCEVSKLTLEIVC</sequence>
<dbReference type="EMBL" id="CP049207">
    <property type="protein sequence ID" value="QTG03048.1"/>
    <property type="molecule type" value="Genomic_DNA"/>
</dbReference>
<organism evidence="2 3">
    <name type="scientific">Agrobacterium rubi</name>
    <dbReference type="NCBI Taxonomy" id="28099"/>
    <lineage>
        <taxon>Bacteria</taxon>
        <taxon>Pseudomonadati</taxon>
        <taxon>Pseudomonadota</taxon>
        <taxon>Alphaproteobacteria</taxon>
        <taxon>Hyphomicrobiales</taxon>
        <taxon>Rhizobiaceae</taxon>
        <taxon>Rhizobium/Agrobacterium group</taxon>
        <taxon>Agrobacterium</taxon>
    </lineage>
</organism>
<proteinExistence type="predicted"/>
<dbReference type="EMBL" id="JAAMCP010000012">
    <property type="protein sequence ID" value="NTF39414.1"/>
    <property type="molecule type" value="Genomic_DNA"/>
</dbReference>
<name>A0AAE7R6Y1_9HYPH</name>
<evidence type="ECO:0000313" key="4">
    <source>
        <dbReference type="Proteomes" id="UP000822331"/>
    </source>
</evidence>
<dbReference type="KEGG" id="arui:G6M88_22080"/>
<dbReference type="Proteomes" id="UP000822331">
    <property type="component" value="Unassembled WGS sequence"/>
</dbReference>